<evidence type="ECO:0008006" key="4">
    <source>
        <dbReference type="Google" id="ProtNLM"/>
    </source>
</evidence>
<proteinExistence type="predicted"/>
<dbReference type="Proteomes" id="UP000469734">
    <property type="component" value="Unassembled WGS sequence"/>
</dbReference>
<gene>
    <name evidence="2" type="ORF">GTP56_00565</name>
</gene>
<reference evidence="2 3" key="1">
    <citation type="submission" date="2019-12" db="EMBL/GenBank/DDBJ databases">
        <title>Novel species isolated from a subtropical stream in China.</title>
        <authorList>
            <person name="Lu H."/>
        </authorList>
    </citation>
    <scope>NUCLEOTIDE SEQUENCE [LARGE SCALE GENOMIC DNA]</scope>
    <source>
        <strain evidence="2 3">FT134W</strain>
    </source>
</reference>
<feature type="signal peptide" evidence="1">
    <location>
        <begin position="1"/>
        <end position="21"/>
    </location>
</feature>
<organism evidence="2 3">
    <name type="scientific">Duganella margarita</name>
    <dbReference type="NCBI Taxonomy" id="2692170"/>
    <lineage>
        <taxon>Bacteria</taxon>
        <taxon>Pseudomonadati</taxon>
        <taxon>Pseudomonadota</taxon>
        <taxon>Betaproteobacteria</taxon>
        <taxon>Burkholderiales</taxon>
        <taxon>Oxalobacteraceae</taxon>
        <taxon>Telluria group</taxon>
        <taxon>Duganella</taxon>
    </lineage>
</organism>
<feature type="chain" id="PRO_5031446916" description="Peptidase MA-like domain-containing protein" evidence="1">
    <location>
        <begin position="22"/>
        <end position="329"/>
    </location>
</feature>
<sequence length="329" mass="36389">MKTIAAALTAMMLGSSQIAMAQTPMRTQMTSVLEVHNISGDFLTFWDATQGKPIAERVAIFKRDVSSKFPGFYGVDRFGGKATWAFRDGTIETSINEFGPTRDAYRAKIAAIDKDLPRNNEVFMRAFPDFHPDSPVWILHSLGEMDGGTREINGKSVLVFGVDGMVKFHNSNVRDESAFFHHELFHIYHGPRLGPCAETWCSLWREGLAVYVSSKLDPNANEDELLLTLPDNMAAATRAKLLSSLLALRPVLMTKDPATYADLFQFGGRNVSDLPQRRGYYLGFLIAQELGQKYDLHTLANMPAAQAQPLIAKAVDQLIAKAMAVRTGG</sequence>
<protein>
    <recommendedName>
        <fullName evidence="4">Peptidase MA-like domain-containing protein</fullName>
    </recommendedName>
</protein>
<dbReference type="EMBL" id="WWCR01000001">
    <property type="protein sequence ID" value="MYM70686.1"/>
    <property type="molecule type" value="Genomic_DNA"/>
</dbReference>
<dbReference type="RefSeq" id="WP_161048595.1">
    <property type="nucleotide sequence ID" value="NZ_WWCR01000001.1"/>
</dbReference>
<evidence type="ECO:0000313" key="2">
    <source>
        <dbReference type="EMBL" id="MYM70686.1"/>
    </source>
</evidence>
<dbReference type="AlphaFoldDB" id="A0A7X4KDX0"/>
<evidence type="ECO:0000313" key="3">
    <source>
        <dbReference type="Proteomes" id="UP000469734"/>
    </source>
</evidence>
<accession>A0A7X4KDX0</accession>
<comment type="caution">
    <text evidence="2">The sequence shown here is derived from an EMBL/GenBank/DDBJ whole genome shotgun (WGS) entry which is preliminary data.</text>
</comment>
<name>A0A7X4KDX0_9BURK</name>
<keyword evidence="1" id="KW-0732">Signal</keyword>
<evidence type="ECO:0000256" key="1">
    <source>
        <dbReference type="SAM" id="SignalP"/>
    </source>
</evidence>